<proteinExistence type="predicted"/>
<organism evidence="1 2">
    <name type="scientific">Pedobacter rhizosphaerae</name>
    <dbReference type="NCBI Taxonomy" id="390241"/>
    <lineage>
        <taxon>Bacteria</taxon>
        <taxon>Pseudomonadati</taxon>
        <taxon>Bacteroidota</taxon>
        <taxon>Sphingobacteriia</taxon>
        <taxon>Sphingobacteriales</taxon>
        <taxon>Sphingobacteriaceae</taxon>
        <taxon>Pedobacter</taxon>
    </lineage>
</organism>
<reference evidence="1 2" key="1">
    <citation type="submission" date="2016-10" db="EMBL/GenBank/DDBJ databases">
        <authorList>
            <person name="de Groot N.N."/>
        </authorList>
    </citation>
    <scope>NUCLEOTIDE SEQUENCE [LARGE SCALE GENOMIC DNA]</scope>
    <source>
        <strain evidence="1 2">DSM 18610</strain>
    </source>
</reference>
<gene>
    <name evidence="1" type="ORF">SAMN04488023_1464</name>
</gene>
<sequence length="68" mass="7653">MNITVSQIKDLINLLPEGKNLPHGSSHTFNAVDPEGHIPKGFYSGKCYITFFWSASLNDWYLNIPANE</sequence>
<keyword evidence="2" id="KW-1185">Reference proteome</keyword>
<dbReference type="AlphaFoldDB" id="A0A1H9VNW4"/>
<accession>A0A1H9VNW4</accession>
<dbReference type="STRING" id="390241.SAMN04488023_1464"/>
<dbReference type="Proteomes" id="UP000199572">
    <property type="component" value="Unassembled WGS sequence"/>
</dbReference>
<evidence type="ECO:0000313" key="1">
    <source>
        <dbReference type="EMBL" id="SES23268.1"/>
    </source>
</evidence>
<dbReference type="RefSeq" id="WP_090889002.1">
    <property type="nucleotide sequence ID" value="NZ_FOGG01000046.1"/>
</dbReference>
<protein>
    <submittedName>
        <fullName evidence="1">Uncharacterized protein</fullName>
    </submittedName>
</protein>
<evidence type="ECO:0000313" key="2">
    <source>
        <dbReference type="Proteomes" id="UP000199572"/>
    </source>
</evidence>
<name>A0A1H9VNW4_9SPHI</name>
<dbReference type="EMBL" id="FOGG01000046">
    <property type="protein sequence ID" value="SES23268.1"/>
    <property type="molecule type" value="Genomic_DNA"/>
</dbReference>